<dbReference type="PANTHER" id="PTHR39430">
    <property type="entry name" value="MEMBRANE-ASSOCIATED PROTEASE-RELATED"/>
    <property type="match status" value="1"/>
</dbReference>
<dbReference type="Pfam" id="PF02517">
    <property type="entry name" value="Rce1-like"/>
    <property type="match status" value="1"/>
</dbReference>
<dbReference type="GO" id="GO:0004175">
    <property type="term" value="F:endopeptidase activity"/>
    <property type="evidence" value="ECO:0007669"/>
    <property type="project" value="UniProtKB-ARBA"/>
</dbReference>
<dbReference type="EMBL" id="JACIEH010000001">
    <property type="protein sequence ID" value="MBB4097944.1"/>
    <property type="molecule type" value="Genomic_DNA"/>
</dbReference>
<dbReference type="AlphaFoldDB" id="A0A7W6NWX5"/>
<evidence type="ECO:0000259" key="2">
    <source>
        <dbReference type="Pfam" id="PF02517"/>
    </source>
</evidence>
<gene>
    <name evidence="3" type="ORF">GGR46_001477</name>
</gene>
<dbReference type="InterPro" id="IPR003675">
    <property type="entry name" value="Rce1/LyrA-like_dom"/>
</dbReference>
<dbReference type="PANTHER" id="PTHR39430:SF1">
    <property type="entry name" value="PROTEASE"/>
    <property type="match status" value="1"/>
</dbReference>
<name>A0A7W6NWX5_9SPHN</name>
<reference evidence="3 4" key="1">
    <citation type="submission" date="2020-08" db="EMBL/GenBank/DDBJ databases">
        <title>Genomic Encyclopedia of Type Strains, Phase IV (KMG-IV): sequencing the most valuable type-strain genomes for metagenomic binning, comparative biology and taxonomic classification.</title>
        <authorList>
            <person name="Goeker M."/>
        </authorList>
    </citation>
    <scope>NUCLEOTIDE SEQUENCE [LARGE SCALE GENOMIC DNA]</scope>
    <source>
        <strain evidence="3 4">DSM 101806</strain>
    </source>
</reference>
<protein>
    <recommendedName>
        <fullName evidence="2">CAAX prenyl protease 2/Lysostaphin resistance protein A-like domain-containing protein</fullName>
    </recommendedName>
</protein>
<feature type="transmembrane region" description="Helical" evidence="1">
    <location>
        <begin position="241"/>
        <end position="265"/>
    </location>
</feature>
<keyword evidence="1" id="KW-1133">Transmembrane helix</keyword>
<evidence type="ECO:0000256" key="1">
    <source>
        <dbReference type="SAM" id="Phobius"/>
    </source>
</evidence>
<feature type="transmembrane region" description="Helical" evidence="1">
    <location>
        <begin position="208"/>
        <end position="229"/>
    </location>
</feature>
<organism evidence="3 4">
    <name type="scientific">Sphingomonas kyeonggiensis</name>
    <dbReference type="NCBI Taxonomy" id="1268553"/>
    <lineage>
        <taxon>Bacteria</taxon>
        <taxon>Pseudomonadati</taxon>
        <taxon>Pseudomonadota</taxon>
        <taxon>Alphaproteobacteria</taxon>
        <taxon>Sphingomonadales</taxon>
        <taxon>Sphingomonadaceae</taxon>
        <taxon>Sphingomonas</taxon>
    </lineage>
</organism>
<feature type="transmembrane region" description="Helical" evidence="1">
    <location>
        <begin position="285"/>
        <end position="304"/>
    </location>
</feature>
<dbReference type="RefSeq" id="WP_183996005.1">
    <property type="nucleotide sequence ID" value="NZ_JACIEH010000001.1"/>
</dbReference>
<keyword evidence="4" id="KW-1185">Reference proteome</keyword>
<feature type="transmembrane region" description="Helical" evidence="1">
    <location>
        <begin position="119"/>
        <end position="140"/>
    </location>
</feature>
<dbReference type="Proteomes" id="UP000557392">
    <property type="component" value="Unassembled WGS sequence"/>
</dbReference>
<dbReference type="GO" id="GO:0080120">
    <property type="term" value="P:CAAX-box protein maturation"/>
    <property type="evidence" value="ECO:0007669"/>
    <property type="project" value="UniProtKB-ARBA"/>
</dbReference>
<keyword evidence="1" id="KW-0812">Transmembrane</keyword>
<evidence type="ECO:0000313" key="4">
    <source>
        <dbReference type="Proteomes" id="UP000557392"/>
    </source>
</evidence>
<sequence>MNRDDKVQARSVRFGSIRAPSVEAWGRHGRLELGSEGILRPGKFGWLRSIAWMIALLVALIFVISLQSIVRSIFPNPQVTLAMAFVCTALAYASYYFLVRWGEHRIPGELSLRNFPVDYLVGLLAGGSLVLIVMGVLWGCGAYQIRPDQWTDWQHDLRETIGTGLLEELLVRLVVFRLLSRAFGIPAGLLISAAAFGAAHLMNPNATISAAVAIAVEAGLLLAGFYFTSGRIWMSVGAHTAWNLTLGGVFGASVSGMTSAGSLLHSAPVPGSSVILTGATFGPEASLPAIILGFAMFLITLWLAPATPRN</sequence>
<proteinExistence type="predicted"/>
<feature type="domain" description="CAAX prenyl protease 2/Lysostaphin resistance protein A-like" evidence="2">
    <location>
        <begin position="160"/>
        <end position="244"/>
    </location>
</feature>
<feature type="transmembrane region" description="Helical" evidence="1">
    <location>
        <begin position="182"/>
        <end position="202"/>
    </location>
</feature>
<accession>A0A7W6NWX5</accession>
<feature type="transmembrane region" description="Helical" evidence="1">
    <location>
        <begin position="81"/>
        <end position="99"/>
    </location>
</feature>
<feature type="transmembrane region" description="Helical" evidence="1">
    <location>
        <begin position="50"/>
        <end position="69"/>
    </location>
</feature>
<evidence type="ECO:0000313" key="3">
    <source>
        <dbReference type="EMBL" id="MBB4097944.1"/>
    </source>
</evidence>
<comment type="caution">
    <text evidence="3">The sequence shown here is derived from an EMBL/GenBank/DDBJ whole genome shotgun (WGS) entry which is preliminary data.</text>
</comment>
<keyword evidence="1" id="KW-0472">Membrane</keyword>